<evidence type="ECO:0000256" key="2">
    <source>
        <dbReference type="ARBA" id="ARBA00022448"/>
    </source>
</evidence>
<evidence type="ECO:0000256" key="3">
    <source>
        <dbReference type="ARBA" id="ARBA00022475"/>
    </source>
</evidence>
<keyword evidence="2" id="KW-0813">Transport</keyword>
<dbReference type="PROSITE" id="PS50990">
    <property type="entry name" value="PEPTIDASE_C39"/>
    <property type="match status" value="1"/>
</dbReference>
<dbReference type="SMART" id="SM00382">
    <property type="entry name" value="AAA"/>
    <property type="match status" value="1"/>
</dbReference>
<dbReference type="InterPro" id="IPR003439">
    <property type="entry name" value="ABC_transporter-like_ATP-bd"/>
</dbReference>
<evidence type="ECO:0000256" key="9">
    <source>
        <dbReference type="ARBA" id="ARBA00022967"/>
    </source>
</evidence>
<dbReference type="Gene3D" id="3.90.70.10">
    <property type="entry name" value="Cysteine proteinases"/>
    <property type="match status" value="1"/>
</dbReference>
<keyword evidence="4" id="KW-0645">Protease</keyword>
<evidence type="ECO:0000256" key="8">
    <source>
        <dbReference type="ARBA" id="ARBA00022840"/>
    </source>
</evidence>
<dbReference type="STRING" id="408657.SAMN04487995_2248"/>
<dbReference type="EMBL" id="FNXY01000003">
    <property type="protein sequence ID" value="SEI79409.1"/>
    <property type="molecule type" value="Genomic_DNA"/>
</dbReference>
<dbReference type="InterPro" id="IPR017871">
    <property type="entry name" value="ABC_transporter-like_CS"/>
</dbReference>
<reference evidence="16 17" key="1">
    <citation type="submission" date="2016-10" db="EMBL/GenBank/DDBJ databases">
        <authorList>
            <person name="de Groot N.N."/>
        </authorList>
    </citation>
    <scope>NUCLEOTIDE SEQUENCE [LARGE SCALE GENOMIC DNA]</scope>
    <source>
        <strain evidence="16 17">DSM 19938</strain>
    </source>
</reference>
<dbReference type="NCBIfam" id="TIGR01193">
    <property type="entry name" value="bacteriocin_ABC"/>
    <property type="match status" value="1"/>
</dbReference>
<keyword evidence="11 12" id="KW-0472">Membrane</keyword>
<evidence type="ECO:0000259" key="14">
    <source>
        <dbReference type="PROSITE" id="PS50929"/>
    </source>
</evidence>
<keyword evidence="3" id="KW-1003">Cell membrane</keyword>
<dbReference type="InterPro" id="IPR011527">
    <property type="entry name" value="ABC1_TM_dom"/>
</dbReference>
<dbReference type="Pfam" id="PF00664">
    <property type="entry name" value="ABC_membrane"/>
    <property type="match status" value="1"/>
</dbReference>
<dbReference type="Gene3D" id="3.40.50.300">
    <property type="entry name" value="P-loop containing nucleotide triphosphate hydrolases"/>
    <property type="match status" value="1"/>
</dbReference>
<name>A0A1H6TH57_9BACT</name>
<feature type="transmembrane region" description="Helical" evidence="12">
    <location>
        <begin position="451"/>
        <end position="470"/>
    </location>
</feature>
<evidence type="ECO:0000256" key="11">
    <source>
        <dbReference type="ARBA" id="ARBA00023136"/>
    </source>
</evidence>
<dbReference type="PROSITE" id="PS00211">
    <property type="entry name" value="ABC_TRANSPORTER_1"/>
    <property type="match status" value="1"/>
</dbReference>
<dbReference type="GO" id="GO:0043214">
    <property type="term" value="F:ABC-type bacteriocin transporter activity"/>
    <property type="evidence" value="ECO:0007669"/>
    <property type="project" value="InterPro"/>
</dbReference>
<evidence type="ECO:0000313" key="16">
    <source>
        <dbReference type="EMBL" id="SEI79409.1"/>
    </source>
</evidence>
<evidence type="ECO:0000256" key="7">
    <source>
        <dbReference type="ARBA" id="ARBA00022801"/>
    </source>
</evidence>
<evidence type="ECO:0000256" key="10">
    <source>
        <dbReference type="ARBA" id="ARBA00022989"/>
    </source>
</evidence>
<proteinExistence type="predicted"/>
<sequence>MDQPKSHNLWAKLNGFKNSLAGKIPYFSTKSKLGHVAIKQHDLTDCGATCLASVAAYYNLTVPVARIRQYASTDKKGTNVLGLIEAANKLGFNSKGVKATFEQLPHVPVPVIAHVIIKNVLHHYVVVYKVTDTTVEVMDPAYGEIMALTYDQFKSIWTGVLILVQPGDTFMEGNETISVSKRFWFLLQPHKSVLLQVLTGAIVYTLLGLSTSIFLQKIVDNVLPEGNRNLLNLMGIIMIALLFFRVVINHSKSLLTIKTGQQIDARLILGYYKHLLRLPQQFFDNMRVGEIISRINDAVKIRVFINDVLIGFSVNFFILIFSFVLMFTYYWKLALIMLGVVPLYAVIYYFSNKVNKTTQRKLMESSAELESQLVESINSVSTIKRFGLEDFTNLKTETKFVGMLRSVYESNTNSLWIGDFSGFVSSAFTIILLWAGSLFVLENIITPGELLSFYAIIGYFTGPVSSLIGMNKTIQDASIAADRLFEIMDIERESLENKAELTPDMIGDIYFRNVHFRYGSRVTVFEGLDLMIPKGKITAIVGESGSGKTTLLSLLQNIYPIESGNIQLGGFDLKYLTNDSLRKLVSAVPQDVHLFAGNVINNIAVGEFEPDMKKIVSICQELDIIKFIENLPNGFNTYIGENGTSLSGGQRQRLAIARALYRDPEILILDEATSSLDSKSEGHIQLAVQSLRKKNKTIILIAHRLSTVMNADKIVVLEKGKLVEEGNHKKLISKKGRYFDMWKQQFPSLESVN</sequence>
<keyword evidence="10 12" id="KW-1133">Transmembrane helix</keyword>
<feature type="domain" description="Peptidase C39" evidence="15">
    <location>
        <begin position="40"/>
        <end position="164"/>
    </location>
</feature>
<dbReference type="CDD" id="cd02418">
    <property type="entry name" value="Peptidase_C39B"/>
    <property type="match status" value="1"/>
</dbReference>
<accession>A0A1H6TH57</accession>
<keyword evidence="6" id="KW-0547">Nucleotide-binding</keyword>
<dbReference type="GO" id="GO:0016887">
    <property type="term" value="F:ATP hydrolysis activity"/>
    <property type="evidence" value="ECO:0007669"/>
    <property type="project" value="InterPro"/>
</dbReference>
<evidence type="ECO:0000259" key="15">
    <source>
        <dbReference type="PROSITE" id="PS50990"/>
    </source>
</evidence>
<protein>
    <submittedName>
        <fullName evidence="16">Bacteriocin-processing peptidase. Cysteine peptidase. MEROPS family C39</fullName>
    </submittedName>
</protein>
<dbReference type="InterPro" id="IPR036640">
    <property type="entry name" value="ABC1_TM_sf"/>
</dbReference>
<dbReference type="Pfam" id="PF00005">
    <property type="entry name" value="ABC_tran"/>
    <property type="match status" value="1"/>
</dbReference>
<dbReference type="GO" id="GO:0008234">
    <property type="term" value="F:cysteine-type peptidase activity"/>
    <property type="evidence" value="ECO:0007669"/>
    <property type="project" value="InterPro"/>
</dbReference>
<evidence type="ECO:0000256" key="12">
    <source>
        <dbReference type="SAM" id="Phobius"/>
    </source>
</evidence>
<dbReference type="InterPro" id="IPR039421">
    <property type="entry name" value="Type_1_exporter"/>
</dbReference>
<organism evidence="16 17">
    <name type="scientific">Dyadobacter koreensis</name>
    <dbReference type="NCBI Taxonomy" id="408657"/>
    <lineage>
        <taxon>Bacteria</taxon>
        <taxon>Pseudomonadati</taxon>
        <taxon>Bacteroidota</taxon>
        <taxon>Cytophagia</taxon>
        <taxon>Cytophagales</taxon>
        <taxon>Spirosomataceae</taxon>
        <taxon>Dyadobacter</taxon>
    </lineage>
</organism>
<dbReference type="PROSITE" id="PS50893">
    <property type="entry name" value="ABC_TRANSPORTER_2"/>
    <property type="match status" value="1"/>
</dbReference>
<dbReference type="CDD" id="cd18570">
    <property type="entry name" value="ABC_6TM_PCAT1_LagD_like"/>
    <property type="match status" value="1"/>
</dbReference>
<evidence type="ECO:0000256" key="5">
    <source>
        <dbReference type="ARBA" id="ARBA00022692"/>
    </source>
</evidence>
<dbReference type="InterPro" id="IPR005897">
    <property type="entry name" value="Pept_C39_ABC_bacteriocin"/>
</dbReference>
<dbReference type="PANTHER" id="PTHR43394:SF1">
    <property type="entry name" value="ATP-BINDING CASSETTE SUB-FAMILY B MEMBER 10, MITOCHONDRIAL"/>
    <property type="match status" value="1"/>
</dbReference>
<dbReference type="InterPro" id="IPR005074">
    <property type="entry name" value="Peptidase_C39"/>
</dbReference>
<dbReference type="PROSITE" id="PS50929">
    <property type="entry name" value="ABC_TM1F"/>
    <property type="match status" value="1"/>
</dbReference>
<dbReference type="OrthoDB" id="9769115at2"/>
<evidence type="ECO:0000259" key="13">
    <source>
        <dbReference type="PROSITE" id="PS50893"/>
    </source>
</evidence>
<feature type="transmembrane region" description="Helical" evidence="12">
    <location>
        <begin position="415"/>
        <end position="439"/>
    </location>
</feature>
<feature type="domain" description="ABC transporter" evidence="13">
    <location>
        <begin position="509"/>
        <end position="744"/>
    </location>
</feature>
<feature type="domain" description="ABC transmembrane type-1" evidence="14">
    <location>
        <begin position="197"/>
        <end position="476"/>
    </location>
</feature>
<dbReference type="Pfam" id="PF03412">
    <property type="entry name" value="Peptidase_C39"/>
    <property type="match status" value="1"/>
</dbReference>
<feature type="transmembrane region" description="Helical" evidence="12">
    <location>
        <begin position="193"/>
        <end position="215"/>
    </location>
</feature>
<gene>
    <name evidence="16" type="ORF">SAMN04487995_2248</name>
</gene>
<evidence type="ECO:0000256" key="6">
    <source>
        <dbReference type="ARBA" id="ARBA00022741"/>
    </source>
</evidence>
<comment type="subcellular location">
    <subcellularLocation>
        <location evidence="1">Cell membrane</location>
        <topology evidence="1">Multi-pass membrane protein</topology>
    </subcellularLocation>
</comment>
<keyword evidence="7" id="KW-0378">Hydrolase</keyword>
<keyword evidence="9" id="KW-1278">Translocase</keyword>
<dbReference type="InterPro" id="IPR027417">
    <property type="entry name" value="P-loop_NTPase"/>
</dbReference>
<dbReference type="GO" id="GO:0015421">
    <property type="term" value="F:ABC-type oligopeptide transporter activity"/>
    <property type="evidence" value="ECO:0007669"/>
    <property type="project" value="TreeGrafter"/>
</dbReference>
<feature type="transmembrane region" description="Helical" evidence="12">
    <location>
        <begin position="303"/>
        <end position="327"/>
    </location>
</feature>
<evidence type="ECO:0000256" key="4">
    <source>
        <dbReference type="ARBA" id="ARBA00022670"/>
    </source>
</evidence>
<keyword evidence="17" id="KW-1185">Reference proteome</keyword>
<dbReference type="GO" id="GO:0006508">
    <property type="term" value="P:proteolysis"/>
    <property type="evidence" value="ECO:0007669"/>
    <property type="project" value="UniProtKB-KW"/>
</dbReference>
<dbReference type="Gene3D" id="1.20.1560.10">
    <property type="entry name" value="ABC transporter type 1, transmembrane domain"/>
    <property type="match status" value="1"/>
</dbReference>
<dbReference type="PANTHER" id="PTHR43394">
    <property type="entry name" value="ATP-DEPENDENT PERMEASE MDL1, MITOCHONDRIAL"/>
    <property type="match status" value="1"/>
</dbReference>
<keyword evidence="8" id="KW-0067">ATP-binding</keyword>
<feature type="transmembrane region" description="Helical" evidence="12">
    <location>
        <begin position="333"/>
        <end position="351"/>
    </location>
</feature>
<dbReference type="SUPFAM" id="SSF52540">
    <property type="entry name" value="P-loop containing nucleoside triphosphate hydrolases"/>
    <property type="match status" value="1"/>
</dbReference>
<evidence type="ECO:0000256" key="1">
    <source>
        <dbReference type="ARBA" id="ARBA00004651"/>
    </source>
</evidence>
<dbReference type="RefSeq" id="WP_090335240.1">
    <property type="nucleotide sequence ID" value="NZ_FNXY01000003.1"/>
</dbReference>
<dbReference type="GO" id="GO:0005886">
    <property type="term" value="C:plasma membrane"/>
    <property type="evidence" value="ECO:0007669"/>
    <property type="project" value="UniProtKB-SubCell"/>
</dbReference>
<dbReference type="FunFam" id="3.40.50.300:FF:000221">
    <property type="entry name" value="Multidrug ABC transporter ATP-binding protein"/>
    <property type="match status" value="1"/>
</dbReference>
<keyword evidence="5 12" id="KW-0812">Transmembrane</keyword>
<dbReference type="SUPFAM" id="SSF90123">
    <property type="entry name" value="ABC transporter transmembrane region"/>
    <property type="match status" value="1"/>
</dbReference>
<feature type="transmembrane region" description="Helical" evidence="12">
    <location>
        <begin position="230"/>
        <end position="248"/>
    </location>
</feature>
<evidence type="ECO:0000313" key="17">
    <source>
        <dbReference type="Proteomes" id="UP000199532"/>
    </source>
</evidence>
<dbReference type="AlphaFoldDB" id="A0A1H6TH57"/>
<dbReference type="GO" id="GO:0005524">
    <property type="term" value="F:ATP binding"/>
    <property type="evidence" value="ECO:0007669"/>
    <property type="project" value="UniProtKB-KW"/>
</dbReference>
<dbReference type="Proteomes" id="UP000199532">
    <property type="component" value="Unassembled WGS sequence"/>
</dbReference>
<dbReference type="InterPro" id="IPR003593">
    <property type="entry name" value="AAA+_ATPase"/>
</dbReference>